<sequence>MVLLSYKESVVWLGIGPFEAFLHSSGGLVFLLLLTLRVESVILLSWSAIFIPLYVSLALDSYYSLCQATRIISYVVQNKRNILFTVIHLFLLLWRIGLLLYIEVIIPRVLEDSIPSTSLIPPFLFAISYLTLRLFPVLRLVKSSDPDYDD</sequence>
<feature type="transmembrane region" description="Helical" evidence="1">
    <location>
        <begin position="12"/>
        <end position="34"/>
    </location>
</feature>
<accession>A0A1X7UH52</accession>
<reference evidence="2" key="2">
    <citation type="submission" date="2017-05" db="UniProtKB">
        <authorList>
            <consortium name="EnsemblMetazoa"/>
        </authorList>
    </citation>
    <scope>IDENTIFICATION</scope>
</reference>
<feature type="transmembrane region" description="Helical" evidence="1">
    <location>
        <begin position="40"/>
        <end position="62"/>
    </location>
</feature>
<dbReference type="Proteomes" id="UP000007879">
    <property type="component" value="Unassembled WGS sequence"/>
</dbReference>
<keyword evidence="1" id="KW-1133">Transmembrane helix</keyword>
<evidence type="ECO:0000256" key="1">
    <source>
        <dbReference type="SAM" id="Phobius"/>
    </source>
</evidence>
<dbReference type="EnsemblMetazoa" id="Aqu2.1.26980_001">
    <property type="protein sequence ID" value="Aqu2.1.26980_001"/>
    <property type="gene ID" value="Aqu2.1.26980"/>
</dbReference>
<dbReference type="AlphaFoldDB" id="A0A1X7UH52"/>
<dbReference type="KEGG" id="aqu:105313409"/>
<organism evidence="2">
    <name type="scientific">Amphimedon queenslandica</name>
    <name type="common">Sponge</name>
    <dbReference type="NCBI Taxonomy" id="400682"/>
    <lineage>
        <taxon>Eukaryota</taxon>
        <taxon>Metazoa</taxon>
        <taxon>Porifera</taxon>
        <taxon>Demospongiae</taxon>
        <taxon>Heteroscleromorpha</taxon>
        <taxon>Haplosclerida</taxon>
        <taxon>Niphatidae</taxon>
        <taxon>Amphimedon</taxon>
    </lineage>
</organism>
<keyword evidence="3" id="KW-1185">Reference proteome</keyword>
<dbReference type="OMA" id="QLECRTS"/>
<dbReference type="EnsemblMetazoa" id="XM_011406817.2">
    <property type="protein sequence ID" value="XP_011405119.1"/>
    <property type="gene ID" value="LOC105313409"/>
</dbReference>
<reference evidence="3" key="1">
    <citation type="journal article" date="2010" name="Nature">
        <title>The Amphimedon queenslandica genome and the evolution of animal complexity.</title>
        <authorList>
            <person name="Srivastava M."/>
            <person name="Simakov O."/>
            <person name="Chapman J."/>
            <person name="Fahey B."/>
            <person name="Gauthier M.E."/>
            <person name="Mitros T."/>
            <person name="Richards G.S."/>
            <person name="Conaco C."/>
            <person name="Dacre M."/>
            <person name="Hellsten U."/>
            <person name="Larroux C."/>
            <person name="Putnam N.H."/>
            <person name="Stanke M."/>
            <person name="Adamska M."/>
            <person name="Darling A."/>
            <person name="Degnan S.M."/>
            <person name="Oakley T.H."/>
            <person name="Plachetzki D.C."/>
            <person name="Zhai Y."/>
            <person name="Adamski M."/>
            <person name="Calcino A."/>
            <person name="Cummins S.F."/>
            <person name="Goodstein D.M."/>
            <person name="Harris C."/>
            <person name="Jackson D.J."/>
            <person name="Leys S.P."/>
            <person name="Shu S."/>
            <person name="Woodcroft B.J."/>
            <person name="Vervoort M."/>
            <person name="Kosik K.S."/>
            <person name="Manning G."/>
            <person name="Degnan B.M."/>
            <person name="Rokhsar D.S."/>
        </authorList>
    </citation>
    <scope>NUCLEOTIDE SEQUENCE [LARGE SCALE GENOMIC DNA]</scope>
</reference>
<dbReference type="InParanoid" id="A0A1X7UH52"/>
<evidence type="ECO:0000313" key="3">
    <source>
        <dbReference type="Proteomes" id="UP000007879"/>
    </source>
</evidence>
<keyword evidence="1" id="KW-0812">Transmembrane</keyword>
<gene>
    <name evidence="2" type="primary">105313409</name>
</gene>
<proteinExistence type="predicted"/>
<feature type="transmembrane region" description="Helical" evidence="1">
    <location>
        <begin position="114"/>
        <end position="132"/>
    </location>
</feature>
<evidence type="ECO:0000313" key="2">
    <source>
        <dbReference type="EnsemblMetazoa" id="Aqu2.1.26980_001"/>
    </source>
</evidence>
<feature type="transmembrane region" description="Helical" evidence="1">
    <location>
        <begin position="82"/>
        <end position="102"/>
    </location>
</feature>
<keyword evidence="1" id="KW-0472">Membrane</keyword>
<protein>
    <submittedName>
        <fullName evidence="2">Uncharacterized protein</fullName>
    </submittedName>
</protein>
<name>A0A1X7UH52_AMPQE</name>